<dbReference type="GO" id="GO:0034044">
    <property type="term" value="C:exomer complex"/>
    <property type="evidence" value="ECO:0007669"/>
    <property type="project" value="UniProtKB-ARBA"/>
</dbReference>
<gene>
    <name evidence="1" type="ORF">BSTOLATCC_MIC52438</name>
</gene>
<dbReference type="Pfam" id="PF09295">
    <property type="entry name" value="ChAPs"/>
    <property type="match status" value="1"/>
</dbReference>
<evidence type="ECO:0000313" key="2">
    <source>
        <dbReference type="Proteomes" id="UP001162131"/>
    </source>
</evidence>
<accession>A0AAU9K2E2</accession>
<dbReference type="PANTHER" id="PTHR31975">
    <property type="entry name" value="BUD SITE SELECTION PROTEIN 7-RELATED"/>
    <property type="match status" value="1"/>
</dbReference>
<keyword evidence="2" id="KW-1185">Reference proteome</keyword>
<proteinExistence type="predicted"/>
<reference evidence="1" key="1">
    <citation type="submission" date="2021-09" db="EMBL/GenBank/DDBJ databases">
        <authorList>
            <consortium name="AG Swart"/>
            <person name="Singh M."/>
            <person name="Singh A."/>
            <person name="Seah K."/>
            <person name="Emmerich C."/>
        </authorList>
    </citation>
    <scope>NUCLEOTIDE SEQUENCE</scope>
    <source>
        <strain evidence="1">ATCC30299</strain>
    </source>
</reference>
<evidence type="ECO:0000313" key="1">
    <source>
        <dbReference type="EMBL" id="CAG9331032.1"/>
    </source>
</evidence>
<dbReference type="InterPro" id="IPR015374">
    <property type="entry name" value="ChAPs"/>
</dbReference>
<dbReference type="Gene3D" id="1.25.40.10">
    <property type="entry name" value="Tetratricopeptide repeat domain"/>
    <property type="match status" value="2"/>
</dbReference>
<dbReference type="Proteomes" id="UP001162131">
    <property type="component" value="Unassembled WGS sequence"/>
</dbReference>
<dbReference type="PANTHER" id="PTHR31975:SF1">
    <property type="entry name" value="BUD SITE SELECTION PROTEIN 7-RELATED"/>
    <property type="match status" value="1"/>
</dbReference>
<name>A0AAU9K2E2_9CILI</name>
<comment type="caution">
    <text evidence="1">The sequence shown here is derived from an EMBL/GenBank/DDBJ whole genome shotgun (WGS) entry which is preliminary data.</text>
</comment>
<dbReference type="SUPFAM" id="SSF48452">
    <property type="entry name" value="TPR-like"/>
    <property type="match status" value="1"/>
</dbReference>
<dbReference type="GO" id="GO:0006893">
    <property type="term" value="P:Golgi to plasma membrane transport"/>
    <property type="evidence" value="ECO:0007669"/>
    <property type="project" value="TreeGrafter"/>
</dbReference>
<dbReference type="InterPro" id="IPR011990">
    <property type="entry name" value="TPR-like_helical_dom_sf"/>
</dbReference>
<dbReference type="EMBL" id="CAJZBQ010000052">
    <property type="protein sequence ID" value="CAG9331032.1"/>
    <property type="molecule type" value="Genomic_DNA"/>
</dbReference>
<dbReference type="AlphaFoldDB" id="A0AAU9K2E2"/>
<sequence length="685" mass="80596">MDSPINLVEFEESHGIGFFLDYRTSQLGNFQGLGEPDLCYFVCEATRSGVFKYLKKSSLKAYYHFVYGVNTSSITFIQNYIKSFTKSLKNSKVKINATYFCIYDFFSKFDLRIEINNEASVDYYLVNSQSQRIQAGNIHWQGAYISSMLRFLYADPIPGSRLLDGPTSIAEIENFIETSSQFWDRIGFVLGDINDIYRYGENLLFAKLSDYWLKYKRYNQHSLIFKNLITIDPMMVFYLCKSYIKLKKFEEIIEITSCQINTTPFAFPLYFLKAYALYRLKEYKEARIILQYLIELNLEVFCFWELMAKCYLKEKKYEAVFLCLNCFPIYESLKKNNYENPPEEQMYIPKKIPVSCSWNIWKKPSKFDFKSYQKNAFWTRNEEISLDWLKSLKSSRLNNCERKMYKILVQLEKHVEWENLLKLKKRLFTQNNSTTHERDSFTTVDQNSQELIRRNISLTTINFETAPKESEMPTEGLYGQNFHGSAITPRDYFILPPTDNRLTRLMHPSMRVMNKKLSELFNYMHYDLKALYEWQKQAAESDSLQNLNKPTTLTDKGEIWLRRGALAERLRRSRLAEKAYRHSVNAGFSLYGLYRLMKLYVKAGNPKSAVLCIIDTLAQIEQEKFIFDTEVLPPWIGMVLAKICSTCGYKQLYSLAIEADGKKFPILIRTIEGLKKWNTDGSHRI</sequence>
<organism evidence="1 2">
    <name type="scientific">Blepharisma stoltei</name>
    <dbReference type="NCBI Taxonomy" id="1481888"/>
    <lineage>
        <taxon>Eukaryota</taxon>
        <taxon>Sar</taxon>
        <taxon>Alveolata</taxon>
        <taxon>Ciliophora</taxon>
        <taxon>Postciliodesmatophora</taxon>
        <taxon>Heterotrichea</taxon>
        <taxon>Heterotrichida</taxon>
        <taxon>Blepharismidae</taxon>
        <taxon>Blepharisma</taxon>
    </lineage>
</organism>
<protein>
    <submittedName>
        <fullName evidence="1">Uncharacterized protein</fullName>
    </submittedName>
</protein>